<comment type="catalytic activity">
    <reaction evidence="3">
        <text>6-(2-amino-2-carboxyethyl)-7,8-dioxo-1,2,3,4,7,8-hexahydroquinoline-2,4-dicarboxylate + 3 O2 = pyrroloquinoline quinone + 2 H2O2 + 2 H2O + H(+)</text>
        <dbReference type="Rhea" id="RHEA:10692"/>
        <dbReference type="ChEBI" id="CHEBI:15377"/>
        <dbReference type="ChEBI" id="CHEBI:15378"/>
        <dbReference type="ChEBI" id="CHEBI:15379"/>
        <dbReference type="ChEBI" id="CHEBI:16240"/>
        <dbReference type="ChEBI" id="CHEBI:58442"/>
        <dbReference type="ChEBI" id="CHEBI:58778"/>
        <dbReference type="EC" id="1.3.3.11"/>
    </reaction>
</comment>
<dbReference type="Pfam" id="PF03070">
    <property type="entry name" value="TENA_THI-4"/>
    <property type="match status" value="1"/>
</dbReference>
<comment type="pathway">
    <text evidence="3">Cofactor biosynthesis; pyrroloquinoline quinone biosynthesis.</text>
</comment>
<dbReference type="EC" id="1.3.3.11" evidence="3"/>
<dbReference type="NCBIfam" id="TIGR02111">
    <property type="entry name" value="PQQ_syn_pqqC"/>
    <property type="match status" value="1"/>
</dbReference>
<evidence type="ECO:0000256" key="3">
    <source>
        <dbReference type="HAMAP-Rule" id="MF_00654"/>
    </source>
</evidence>
<dbReference type="UniPathway" id="UPA00539"/>
<dbReference type="KEGG" id="cber:B5D82_05245"/>
<feature type="domain" description="Thiaminase-2/PQQC" evidence="4">
    <location>
        <begin position="13"/>
        <end position="222"/>
    </location>
</feature>
<keyword evidence="1 3" id="KW-0884">PQQ biosynthesis</keyword>
<dbReference type="HAMAP" id="MF_00654">
    <property type="entry name" value="PQQ_syn_PqqC"/>
    <property type="match status" value="1"/>
</dbReference>
<evidence type="ECO:0000256" key="2">
    <source>
        <dbReference type="ARBA" id="ARBA00023002"/>
    </source>
</evidence>
<dbReference type="InterPro" id="IPR016084">
    <property type="entry name" value="Haem_Oase-like_multi-hlx"/>
</dbReference>
<dbReference type="InterPro" id="IPR039068">
    <property type="entry name" value="PqqC-like"/>
</dbReference>
<dbReference type="InterPro" id="IPR011845">
    <property type="entry name" value="PqqC"/>
</dbReference>
<reference evidence="5 6" key="1">
    <citation type="submission" date="2017-08" db="EMBL/GenBank/DDBJ databases">
        <title>Complete genome of Colwellia sp. NB097-1, a psychrophile bacterium ioslated from Bering Sea.</title>
        <authorList>
            <person name="Chen X."/>
        </authorList>
    </citation>
    <scope>NUCLEOTIDE SEQUENCE [LARGE SCALE GENOMIC DNA]</scope>
    <source>
        <strain evidence="5 6">NB097-1</strain>
    </source>
</reference>
<evidence type="ECO:0000313" key="5">
    <source>
        <dbReference type="EMBL" id="ASP47215.1"/>
    </source>
</evidence>
<accession>A0A222G5N7</accession>
<keyword evidence="2 3" id="KW-0560">Oxidoreductase</keyword>
<dbReference type="AlphaFoldDB" id="A0A222G5N7"/>
<comment type="function">
    <text evidence="3">Ring cyclization and eight-electron oxidation of 3a-(2-amino-2-carboxyethyl)-4,5-dioxo-4,5,6,7,8,9-hexahydroquinoline-7,9-dicarboxylic-acid to PQQ.</text>
</comment>
<dbReference type="Gene3D" id="1.20.910.10">
    <property type="entry name" value="Heme oxygenase-like"/>
    <property type="match status" value="1"/>
</dbReference>
<dbReference type="RefSeq" id="WP_081149752.1">
    <property type="nucleotide sequence ID" value="NZ_CP020465.1"/>
</dbReference>
<dbReference type="EMBL" id="CP020465">
    <property type="protein sequence ID" value="ASP47215.1"/>
    <property type="molecule type" value="Genomic_DNA"/>
</dbReference>
<evidence type="ECO:0000313" key="6">
    <source>
        <dbReference type="Proteomes" id="UP000202259"/>
    </source>
</evidence>
<gene>
    <name evidence="3" type="primary">pqqC</name>
    <name evidence="5" type="ORF">B5D82_05245</name>
</gene>
<dbReference type="OrthoDB" id="9800756at2"/>
<dbReference type="PANTHER" id="PTHR40279">
    <property type="entry name" value="PQQC-LIKE PROTEIN"/>
    <property type="match status" value="1"/>
</dbReference>
<proteinExistence type="inferred from homology"/>
<dbReference type="SUPFAM" id="SSF48613">
    <property type="entry name" value="Heme oxygenase-like"/>
    <property type="match status" value="1"/>
</dbReference>
<dbReference type="GO" id="GO:0033732">
    <property type="term" value="F:pyrroloquinoline-quinone synthase activity"/>
    <property type="evidence" value="ECO:0007669"/>
    <property type="project" value="UniProtKB-EC"/>
</dbReference>
<sequence>MQDWTKAQFEEKLKDKGQLYHIHHPFHIAMHKGECSKAEIRGWVANRFYYQANISIKDAAIMANCRDIETRRLWIQRILDHDGSVGDKTLGGIEAWLRLGEAVGLNRQDLLDEKFVLPGVRFAVDAYVNFARRANWQQAACSSLTEMFAPEIHQSRLDSWPTNYPWVKPEGLSYFQMRLSQARRDVNHGLQITLDHFTSREAQEEALNILQFKLDILWSMLDSISLAYQQGKAPYQAILGEDAVLNPIYHKGIFK</sequence>
<name>A0A222G5N7_9GAMM</name>
<organism evidence="5 6">
    <name type="scientific">Cognaticolwellia beringensis</name>
    <dbReference type="NCBI Taxonomy" id="1967665"/>
    <lineage>
        <taxon>Bacteria</taxon>
        <taxon>Pseudomonadati</taxon>
        <taxon>Pseudomonadota</taxon>
        <taxon>Gammaproteobacteria</taxon>
        <taxon>Alteromonadales</taxon>
        <taxon>Colwelliaceae</taxon>
        <taxon>Cognaticolwellia</taxon>
    </lineage>
</organism>
<evidence type="ECO:0000259" key="4">
    <source>
        <dbReference type="Pfam" id="PF03070"/>
    </source>
</evidence>
<protein>
    <recommendedName>
        <fullName evidence="3">Pyrroloquinoline-quinone synthase</fullName>
        <ecNumber evidence="3">1.3.3.11</ecNumber>
    </recommendedName>
    <alternativeName>
        <fullName evidence="3">Coenzyme PQQ synthesis protein C</fullName>
    </alternativeName>
    <alternativeName>
        <fullName evidence="3">Pyrroloquinoline quinone biosynthesis protein C</fullName>
    </alternativeName>
</protein>
<comment type="similarity">
    <text evidence="3">Belongs to the PqqC family.</text>
</comment>
<dbReference type="Proteomes" id="UP000202259">
    <property type="component" value="Chromosome"/>
</dbReference>
<dbReference type="PANTHER" id="PTHR40279:SF3">
    <property type="entry name" value="4-AMINOBENZOATE SYNTHASE"/>
    <property type="match status" value="1"/>
</dbReference>
<dbReference type="InterPro" id="IPR004305">
    <property type="entry name" value="Thiaminase-2/PQQC"/>
</dbReference>
<evidence type="ECO:0000256" key="1">
    <source>
        <dbReference type="ARBA" id="ARBA00022905"/>
    </source>
</evidence>
<keyword evidence="6" id="KW-1185">Reference proteome</keyword>
<dbReference type="GO" id="GO:0018189">
    <property type="term" value="P:pyrroloquinoline quinone biosynthetic process"/>
    <property type="evidence" value="ECO:0007669"/>
    <property type="project" value="UniProtKB-UniRule"/>
</dbReference>